<comment type="subcellular location">
    <subcellularLocation>
        <location evidence="1">Cell membrane</location>
        <topology evidence="1">Lipid-anchor</topology>
        <topology evidence="1">GPI-anchor</topology>
    </subcellularLocation>
    <subcellularLocation>
        <location evidence="2">Secreted</location>
    </subcellularLocation>
</comment>
<dbReference type="GO" id="GO:0005576">
    <property type="term" value="C:extracellular region"/>
    <property type="evidence" value="ECO:0007669"/>
    <property type="project" value="UniProtKB-SubCell"/>
</dbReference>
<evidence type="ECO:0000256" key="12">
    <source>
        <dbReference type="ARBA" id="ARBA00023180"/>
    </source>
</evidence>
<keyword evidence="7" id="KW-0479">Metal-binding</keyword>
<evidence type="ECO:0000256" key="8">
    <source>
        <dbReference type="ARBA" id="ARBA00022729"/>
    </source>
</evidence>
<keyword evidence="10" id="KW-0472">Membrane</keyword>
<dbReference type="GO" id="GO:0005886">
    <property type="term" value="C:plasma membrane"/>
    <property type="evidence" value="ECO:0007669"/>
    <property type="project" value="UniProtKB-SubCell"/>
</dbReference>
<comment type="caution">
    <text evidence="17">The sequence shown here is derived from an EMBL/GenBank/DDBJ whole genome shotgun (WGS) entry which is preliminary data.</text>
</comment>
<feature type="domain" description="CFEM" evidence="16">
    <location>
        <begin position="1"/>
        <end position="112"/>
    </location>
</feature>
<protein>
    <recommendedName>
        <fullName evidence="16">CFEM domain-containing protein</fullName>
    </recommendedName>
</protein>
<keyword evidence="4" id="KW-1003">Cell membrane</keyword>
<keyword evidence="18" id="KW-1185">Reference proteome</keyword>
<keyword evidence="5" id="KW-0964">Secreted</keyword>
<feature type="region of interest" description="Disordered" evidence="14">
    <location>
        <begin position="97"/>
        <end position="147"/>
    </location>
</feature>
<evidence type="ECO:0000256" key="3">
    <source>
        <dbReference type="ARBA" id="ARBA00010031"/>
    </source>
</evidence>
<feature type="signal peptide" evidence="15">
    <location>
        <begin position="1"/>
        <end position="19"/>
    </location>
</feature>
<reference evidence="17" key="1">
    <citation type="submission" date="2020-11" db="EMBL/GenBank/DDBJ databases">
        <authorList>
            <consortium name="DOE Joint Genome Institute"/>
            <person name="Ahrendt S."/>
            <person name="Riley R."/>
            <person name="Andreopoulos W."/>
            <person name="Labutti K."/>
            <person name="Pangilinan J."/>
            <person name="Ruiz-Duenas F.J."/>
            <person name="Barrasa J.M."/>
            <person name="Sanchez-Garcia M."/>
            <person name="Camarero S."/>
            <person name="Miyauchi S."/>
            <person name="Serrano A."/>
            <person name="Linde D."/>
            <person name="Babiker R."/>
            <person name="Drula E."/>
            <person name="Ayuso-Fernandez I."/>
            <person name="Pacheco R."/>
            <person name="Padilla G."/>
            <person name="Ferreira P."/>
            <person name="Barriuso J."/>
            <person name="Kellner H."/>
            <person name="Castanera R."/>
            <person name="Alfaro M."/>
            <person name="Ramirez L."/>
            <person name="Pisabarro A.G."/>
            <person name="Kuo A."/>
            <person name="Tritt A."/>
            <person name="Lipzen A."/>
            <person name="He G."/>
            <person name="Yan M."/>
            <person name="Ng V."/>
            <person name="Cullen D."/>
            <person name="Martin F."/>
            <person name="Rosso M.-N."/>
            <person name="Henrissat B."/>
            <person name="Hibbett D."/>
            <person name="Martinez A.T."/>
            <person name="Grigoriev I.V."/>
        </authorList>
    </citation>
    <scope>NUCLEOTIDE SEQUENCE</scope>
    <source>
        <strain evidence="17">CIRM-BRFM 674</strain>
    </source>
</reference>
<proteinExistence type="inferred from homology"/>
<evidence type="ECO:0000256" key="7">
    <source>
        <dbReference type="ARBA" id="ARBA00022723"/>
    </source>
</evidence>
<dbReference type="EMBL" id="MU155145">
    <property type="protein sequence ID" value="KAF9484322.1"/>
    <property type="molecule type" value="Genomic_DNA"/>
</dbReference>
<dbReference type="PROSITE" id="PS52012">
    <property type="entry name" value="CFEM"/>
    <property type="match status" value="1"/>
</dbReference>
<name>A0A9P5ZBB4_9AGAR</name>
<evidence type="ECO:0000256" key="13">
    <source>
        <dbReference type="ARBA" id="ARBA00023288"/>
    </source>
</evidence>
<evidence type="ECO:0000256" key="2">
    <source>
        <dbReference type="ARBA" id="ARBA00004613"/>
    </source>
</evidence>
<evidence type="ECO:0000256" key="11">
    <source>
        <dbReference type="ARBA" id="ARBA00023157"/>
    </source>
</evidence>
<organism evidence="17 18">
    <name type="scientific">Pholiota conissans</name>
    <dbReference type="NCBI Taxonomy" id="109636"/>
    <lineage>
        <taxon>Eukaryota</taxon>
        <taxon>Fungi</taxon>
        <taxon>Dikarya</taxon>
        <taxon>Basidiomycota</taxon>
        <taxon>Agaricomycotina</taxon>
        <taxon>Agaricomycetes</taxon>
        <taxon>Agaricomycetidae</taxon>
        <taxon>Agaricales</taxon>
        <taxon>Agaricineae</taxon>
        <taxon>Strophariaceae</taxon>
        <taxon>Pholiota</taxon>
    </lineage>
</organism>
<evidence type="ECO:0000256" key="6">
    <source>
        <dbReference type="ARBA" id="ARBA00022617"/>
    </source>
</evidence>
<dbReference type="OrthoDB" id="3065412at2759"/>
<comment type="similarity">
    <text evidence="3">Belongs to the RBT5 family.</text>
</comment>
<evidence type="ECO:0000313" key="18">
    <source>
        <dbReference type="Proteomes" id="UP000807469"/>
    </source>
</evidence>
<keyword evidence="11" id="KW-1015">Disulfide bond</keyword>
<dbReference type="Proteomes" id="UP000807469">
    <property type="component" value="Unassembled WGS sequence"/>
</dbReference>
<keyword evidence="12" id="KW-0325">Glycoprotein</keyword>
<evidence type="ECO:0000256" key="14">
    <source>
        <dbReference type="SAM" id="MobiDB-lite"/>
    </source>
</evidence>
<evidence type="ECO:0000256" key="1">
    <source>
        <dbReference type="ARBA" id="ARBA00004609"/>
    </source>
</evidence>
<evidence type="ECO:0000259" key="16">
    <source>
        <dbReference type="PROSITE" id="PS52012"/>
    </source>
</evidence>
<dbReference type="AlphaFoldDB" id="A0A9P5ZBB4"/>
<evidence type="ECO:0000256" key="10">
    <source>
        <dbReference type="ARBA" id="ARBA00023136"/>
    </source>
</evidence>
<keyword evidence="13" id="KW-0449">Lipoprotein</keyword>
<dbReference type="InterPro" id="IPR008427">
    <property type="entry name" value="Extracellular_membr_CFEM_dom"/>
</dbReference>
<keyword evidence="8 15" id="KW-0732">Signal</keyword>
<evidence type="ECO:0000256" key="15">
    <source>
        <dbReference type="SAM" id="SignalP"/>
    </source>
</evidence>
<evidence type="ECO:0000256" key="4">
    <source>
        <dbReference type="ARBA" id="ARBA00022475"/>
    </source>
</evidence>
<sequence length="169" mass="16363">MRFSTVAFTLFGAAASASASTLVARQSPYPDCANPCLASADFGDCDPTDNHCLCTNSAFVSGTTTCIESSCTGADLAKAISVSQGICLSVGVTLTSSPAATSTTPTTTSPSTTPTTPAATTSGTSTGTTSTGTSTTGAPSTTTTSAAGVSRPVNALVGLFAAAVLALAL</sequence>
<evidence type="ECO:0000313" key="17">
    <source>
        <dbReference type="EMBL" id="KAF9484322.1"/>
    </source>
</evidence>
<dbReference type="PANTHER" id="PTHR37928">
    <property type="entry name" value="CFEM DOMAIN PROTEIN (AFU_ORTHOLOGUE AFUA_6G14090)"/>
    <property type="match status" value="1"/>
</dbReference>
<keyword evidence="6" id="KW-0349">Heme</keyword>
<evidence type="ECO:0000256" key="5">
    <source>
        <dbReference type="ARBA" id="ARBA00022525"/>
    </source>
</evidence>
<keyword evidence="9" id="KW-0408">Iron</keyword>
<evidence type="ECO:0000256" key="9">
    <source>
        <dbReference type="ARBA" id="ARBA00023004"/>
    </source>
</evidence>
<accession>A0A9P5ZBB4</accession>
<gene>
    <name evidence="17" type="ORF">BDN70DRAFT_872830</name>
</gene>
<dbReference type="GO" id="GO:0046872">
    <property type="term" value="F:metal ion binding"/>
    <property type="evidence" value="ECO:0007669"/>
    <property type="project" value="UniProtKB-KW"/>
</dbReference>
<feature type="chain" id="PRO_5040411675" description="CFEM domain-containing protein" evidence="15">
    <location>
        <begin position="20"/>
        <end position="169"/>
    </location>
</feature>
<dbReference type="Pfam" id="PF05730">
    <property type="entry name" value="CFEM"/>
    <property type="match status" value="1"/>
</dbReference>
<dbReference type="InterPro" id="IPR051735">
    <property type="entry name" value="CFEM_domain"/>
</dbReference>
<dbReference type="PANTHER" id="PTHR37928:SF2">
    <property type="entry name" value="GPI ANCHORED CFEM DOMAIN PROTEIN (AFU_ORTHOLOGUE AFUA_6G10580)"/>
    <property type="match status" value="1"/>
</dbReference>